<organism evidence="1 2">
    <name type="scientific">Ficus carica</name>
    <name type="common">Common fig</name>
    <dbReference type="NCBI Taxonomy" id="3494"/>
    <lineage>
        <taxon>Eukaryota</taxon>
        <taxon>Viridiplantae</taxon>
        <taxon>Streptophyta</taxon>
        <taxon>Embryophyta</taxon>
        <taxon>Tracheophyta</taxon>
        <taxon>Spermatophyta</taxon>
        <taxon>Magnoliopsida</taxon>
        <taxon>eudicotyledons</taxon>
        <taxon>Gunneridae</taxon>
        <taxon>Pentapetalae</taxon>
        <taxon>rosids</taxon>
        <taxon>fabids</taxon>
        <taxon>Rosales</taxon>
        <taxon>Moraceae</taxon>
        <taxon>Ficeae</taxon>
        <taxon>Ficus</taxon>
    </lineage>
</organism>
<name>A0AA88E139_FICCA</name>
<dbReference type="SUPFAM" id="SSF52058">
    <property type="entry name" value="L domain-like"/>
    <property type="match status" value="1"/>
</dbReference>
<dbReference type="EMBL" id="BTGU01000269">
    <property type="protein sequence ID" value="GMN65889.1"/>
    <property type="molecule type" value="Genomic_DNA"/>
</dbReference>
<keyword evidence="2" id="KW-1185">Reference proteome</keyword>
<gene>
    <name evidence="1" type="ORF">TIFTF001_034962</name>
</gene>
<comment type="caution">
    <text evidence="1">The sequence shown here is derived from an EMBL/GenBank/DDBJ whole genome shotgun (WGS) entry which is preliminary data.</text>
</comment>
<protein>
    <submittedName>
        <fullName evidence="1">Uncharacterized protein</fullName>
    </submittedName>
</protein>
<dbReference type="Proteomes" id="UP001187192">
    <property type="component" value="Unassembled WGS sequence"/>
</dbReference>
<proteinExistence type="predicted"/>
<dbReference type="AlphaFoldDB" id="A0AA88E139"/>
<evidence type="ECO:0000313" key="1">
    <source>
        <dbReference type="EMBL" id="GMN65889.1"/>
    </source>
</evidence>
<evidence type="ECO:0000313" key="2">
    <source>
        <dbReference type="Proteomes" id="UP001187192"/>
    </source>
</evidence>
<sequence>MKGLSLLDLSETSIEKISESVNLTALLFRGCRKFTCVPSLAKLTALKRLNFYKSGIKEIPQALTQMLDLWLMVDAPITLVRFDERGKAVNLTKSDLRKSVASGGDCPVLLSQDIETLGIQTCCIDHLNKLERVLFVCVFIKHHSSSSNSCLCKQLVEIISTTSDHDGKQEERRRKSYRWK</sequence>
<dbReference type="InterPro" id="IPR032675">
    <property type="entry name" value="LRR_dom_sf"/>
</dbReference>
<reference evidence="1" key="1">
    <citation type="submission" date="2023-07" db="EMBL/GenBank/DDBJ databases">
        <title>draft genome sequence of fig (Ficus carica).</title>
        <authorList>
            <person name="Takahashi T."/>
            <person name="Nishimura K."/>
        </authorList>
    </citation>
    <scope>NUCLEOTIDE SEQUENCE</scope>
</reference>
<accession>A0AA88E139</accession>
<dbReference type="Gene3D" id="3.80.10.10">
    <property type="entry name" value="Ribonuclease Inhibitor"/>
    <property type="match status" value="1"/>
</dbReference>